<name>A0A2H1WB82_SPOFR</name>
<organism evidence="1">
    <name type="scientific">Spodoptera frugiperda</name>
    <name type="common">Fall armyworm</name>
    <dbReference type="NCBI Taxonomy" id="7108"/>
    <lineage>
        <taxon>Eukaryota</taxon>
        <taxon>Metazoa</taxon>
        <taxon>Ecdysozoa</taxon>
        <taxon>Arthropoda</taxon>
        <taxon>Hexapoda</taxon>
        <taxon>Insecta</taxon>
        <taxon>Pterygota</taxon>
        <taxon>Neoptera</taxon>
        <taxon>Endopterygota</taxon>
        <taxon>Lepidoptera</taxon>
        <taxon>Glossata</taxon>
        <taxon>Ditrysia</taxon>
        <taxon>Noctuoidea</taxon>
        <taxon>Noctuidae</taxon>
        <taxon>Amphipyrinae</taxon>
        <taxon>Spodoptera</taxon>
    </lineage>
</organism>
<sequence length="191" mass="22478">MPLPDDADVLYVNKEEKISPLHDLMVFRVTEPKELLPWGTYRYHLDFGTKWRFWNMSMPATPLATPLGEKHVSWEVVGLGFINETQAKEYKKMCSFIFYSNPVDILDCDSWIPREWGYFICIRNYLSVPVLPSGAILLERHRKVLGIGSFMLTRNGEEILVFTDVRPYRNQILHACSIYEFEDTPDPRIWW</sequence>
<dbReference type="EMBL" id="ODYU01007485">
    <property type="protein sequence ID" value="SOQ50297.1"/>
    <property type="molecule type" value="Genomic_DNA"/>
</dbReference>
<proteinExistence type="predicted"/>
<accession>A0A2H1WB82</accession>
<evidence type="ECO:0000313" key="1">
    <source>
        <dbReference type="EMBL" id="SOQ50297.1"/>
    </source>
</evidence>
<dbReference type="AlphaFoldDB" id="A0A2H1WB82"/>
<reference evidence="1" key="1">
    <citation type="submission" date="2016-07" db="EMBL/GenBank/DDBJ databases">
        <authorList>
            <person name="Bretaudeau A."/>
        </authorList>
    </citation>
    <scope>NUCLEOTIDE SEQUENCE</scope>
    <source>
        <strain evidence="1">Rice</strain>
        <tissue evidence="1">Whole body</tissue>
    </source>
</reference>
<protein>
    <submittedName>
        <fullName evidence="1">SFRICE_018364</fullName>
    </submittedName>
</protein>
<gene>
    <name evidence="1" type="ORF">SFRICE_018364</name>
</gene>